<gene>
    <name evidence="1" type="ORF">O6H91_07G118700</name>
</gene>
<protein>
    <submittedName>
        <fullName evidence="1">Uncharacterized protein</fullName>
    </submittedName>
</protein>
<evidence type="ECO:0000313" key="2">
    <source>
        <dbReference type="Proteomes" id="UP001162992"/>
    </source>
</evidence>
<proteinExistence type="predicted"/>
<evidence type="ECO:0000313" key="1">
    <source>
        <dbReference type="EMBL" id="KAJ7550797.1"/>
    </source>
</evidence>
<accession>A0ACC2D950</accession>
<keyword evidence="2" id="KW-1185">Reference proteome</keyword>
<comment type="caution">
    <text evidence="1">The sequence shown here is derived from an EMBL/GenBank/DDBJ whole genome shotgun (WGS) entry which is preliminary data.</text>
</comment>
<reference evidence="2" key="1">
    <citation type="journal article" date="2024" name="Proc. Natl. Acad. Sci. U.S.A.">
        <title>Extraordinary preservation of gene collinearity over three hundred million years revealed in homosporous lycophytes.</title>
        <authorList>
            <person name="Li C."/>
            <person name="Wickell D."/>
            <person name="Kuo L.Y."/>
            <person name="Chen X."/>
            <person name="Nie B."/>
            <person name="Liao X."/>
            <person name="Peng D."/>
            <person name="Ji J."/>
            <person name="Jenkins J."/>
            <person name="Williams M."/>
            <person name="Shu S."/>
            <person name="Plott C."/>
            <person name="Barry K."/>
            <person name="Rajasekar S."/>
            <person name="Grimwood J."/>
            <person name="Han X."/>
            <person name="Sun S."/>
            <person name="Hou Z."/>
            <person name="He W."/>
            <person name="Dai G."/>
            <person name="Sun C."/>
            <person name="Schmutz J."/>
            <person name="Leebens-Mack J.H."/>
            <person name="Li F.W."/>
            <person name="Wang L."/>
        </authorList>
    </citation>
    <scope>NUCLEOTIDE SEQUENCE [LARGE SCALE GENOMIC DNA]</scope>
    <source>
        <strain evidence="2">cv. PW_Plant_1</strain>
    </source>
</reference>
<dbReference type="EMBL" id="CM055098">
    <property type="protein sequence ID" value="KAJ7550797.1"/>
    <property type="molecule type" value="Genomic_DNA"/>
</dbReference>
<name>A0ACC2D950_DIPCM</name>
<sequence length="419" mass="46047">MAPPNPWNASDHQEKEHKWRFRQVAYLSCTTPSLRASDVIGSIDHNESGKLFASGGIARKIRICSYAALVDATESYPFDELEDWDEETNNSNKRCKERHGVDINNEQPVLLDHDSNSLAIICTPAKLSSLKWKPGLTSTIGCGDCDGTVTEWDVDQRLPICERYGHDGHRVYSLDYSSSLPSLAASASGDGTVRLWSSNSDTCIGLIKSISGKSVCSAEFSKHHQNLIAIASADGKVCTYDLRSLNAPLLSLKDHSRAASYVRWMGTNKLVSASIDSSLKLWDITTCSQSRREPELSEATTGCYLHKALQQDIIPERTFNSHINVKNFVGLSVTEAQDLIACGSETDEVFIYQQSKCKPILQMKFPKSGRIIESKSAKPPFSSQSSFVSSVSWQDQGDHYSLVAANSDGVVQVVQAFPG</sequence>
<dbReference type="Proteomes" id="UP001162992">
    <property type="component" value="Chromosome 7"/>
</dbReference>
<organism evidence="1 2">
    <name type="scientific">Diphasiastrum complanatum</name>
    <name type="common">Issler's clubmoss</name>
    <name type="synonym">Lycopodium complanatum</name>
    <dbReference type="NCBI Taxonomy" id="34168"/>
    <lineage>
        <taxon>Eukaryota</taxon>
        <taxon>Viridiplantae</taxon>
        <taxon>Streptophyta</taxon>
        <taxon>Embryophyta</taxon>
        <taxon>Tracheophyta</taxon>
        <taxon>Lycopodiopsida</taxon>
        <taxon>Lycopodiales</taxon>
        <taxon>Lycopodiaceae</taxon>
        <taxon>Lycopodioideae</taxon>
        <taxon>Diphasiastrum</taxon>
    </lineage>
</organism>